<evidence type="ECO:0000313" key="6">
    <source>
        <dbReference type="EMBL" id="SHF46468.1"/>
    </source>
</evidence>
<dbReference type="OrthoDB" id="9807778at2"/>
<dbReference type="RefSeq" id="WP_073239920.1">
    <property type="nucleotide sequence ID" value="NZ_FQUY01000025.1"/>
</dbReference>
<dbReference type="Gene3D" id="3.90.550.10">
    <property type="entry name" value="Spore Coat Polysaccharide Biosynthesis Protein SpsA, Chain A"/>
    <property type="match status" value="1"/>
</dbReference>
<proteinExistence type="inferred from homology"/>
<evidence type="ECO:0000259" key="5">
    <source>
        <dbReference type="Pfam" id="PF00535"/>
    </source>
</evidence>
<dbReference type="EMBL" id="FQUY01000025">
    <property type="protein sequence ID" value="SHF46468.1"/>
    <property type="molecule type" value="Genomic_DNA"/>
</dbReference>
<accession>A0A1M5BVD3</accession>
<evidence type="ECO:0000256" key="1">
    <source>
        <dbReference type="ARBA" id="ARBA00006739"/>
    </source>
</evidence>
<organism evidence="6 7">
    <name type="scientific">Desulforamulus putei DSM 12395</name>
    <dbReference type="NCBI Taxonomy" id="1121429"/>
    <lineage>
        <taxon>Bacteria</taxon>
        <taxon>Bacillati</taxon>
        <taxon>Bacillota</taxon>
        <taxon>Clostridia</taxon>
        <taxon>Eubacteriales</taxon>
        <taxon>Peptococcaceae</taxon>
        <taxon>Desulforamulus</taxon>
    </lineage>
</organism>
<dbReference type="Pfam" id="PF00535">
    <property type="entry name" value="Glycos_transf_2"/>
    <property type="match status" value="1"/>
</dbReference>
<feature type="transmembrane region" description="Helical" evidence="4">
    <location>
        <begin position="388"/>
        <end position="405"/>
    </location>
</feature>
<feature type="domain" description="Glycosyltransferase 2-like" evidence="5">
    <location>
        <begin position="59"/>
        <end position="231"/>
    </location>
</feature>
<dbReference type="InterPro" id="IPR029044">
    <property type="entry name" value="Nucleotide-diphossugar_trans"/>
</dbReference>
<evidence type="ECO:0000256" key="3">
    <source>
        <dbReference type="ARBA" id="ARBA00022679"/>
    </source>
</evidence>
<protein>
    <submittedName>
        <fullName evidence="6">Putative glycosyltransferase, exosortase G-associated</fullName>
    </submittedName>
</protein>
<keyword evidence="4" id="KW-1133">Transmembrane helix</keyword>
<keyword evidence="2" id="KW-0328">Glycosyltransferase</keyword>
<comment type="similarity">
    <text evidence="1">Belongs to the glycosyltransferase 2 family.</text>
</comment>
<dbReference type="NCBIfam" id="TIGR03111">
    <property type="entry name" value="glyc2_xrt_Gpos1"/>
    <property type="match status" value="1"/>
</dbReference>
<gene>
    <name evidence="6" type="ORF">SAMN02745133_02721</name>
</gene>
<evidence type="ECO:0000256" key="4">
    <source>
        <dbReference type="SAM" id="Phobius"/>
    </source>
</evidence>
<feature type="transmembrane region" description="Helical" evidence="4">
    <location>
        <begin position="320"/>
        <end position="344"/>
    </location>
</feature>
<dbReference type="GO" id="GO:0016757">
    <property type="term" value="F:glycosyltransferase activity"/>
    <property type="evidence" value="ECO:0007669"/>
    <property type="project" value="UniProtKB-KW"/>
</dbReference>
<feature type="transmembrane region" description="Helical" evidence="4">
    <location>
        <begin position="12"/>
        <end position="41"/>
    </location>
</feature>
<dbReference type="InterPro" id="IPR001173">
    <property type="entry name" value="Glyco_trans_2-like"/>
</dbReference>
<dbReference type="Proteomes" id="UP000184148">
    <property type="component" value="Unassembled WGS sequence"/>
</dbReference>
<sequence length="441" mass="51377">MTQVLLERALDFMIFWGIWLLVPLVADISVAVGYFTTLLFYGEEKLGKKEHLTYYPYVTIVVPVYNSAATLEKCLLSIINQTYPVEYIQVICVDNGSKDNSFEVFQQFQYKYRNMSLMWTSVDRPSKSIALNVGMYSGQGTYLINLDSDSWLDKDAVMHIVQTFENDTALVAATGSIRVDKEVKGNPRLIDIINYCEMIEYLVAFDVGRRYQTITNTLFTLSGAFSIFRRETMLQSFLYQERTVSEDTDLTFHIRNITKSTGRRIGSVVDAIAYVEPIESLARLYSQRVRWQRGEIEVIAMYNKTIPVAFRAMRDFVGRILILDHTLAFSRLVWTFLTPFLYFLGYSLPLVLVAMIGLFVCYLILEILYFIVSYHSVKDSYREKLKKIWWVIFFLPFYRYLAYWFRLAGIVQGVTEPKSWRVENPVKQTIEALKSYCTQRK</sequence>
<dbReference type="SUPFAM" id="SSF53448">
    <property type="entry name" value="Nucleotide-diphospho-sugar transferases"/>
    <property type="match status" value="1"/>
</dbReference>
<name>A0A1M5BVD3_9FIRM</name>
<feature type="transmembrane region" description="Helical" evidence="4">
    <location>
        <begin position="350"/>
        <end position="372"/>
    </location>
</feature>
<dbReference type="InterPro" id="IPR017542">
    <property type="entry name" value="XrtG-assoc_glycosyltfrase"/>
</dbReference>
<keyword evidence="4" id="KW-0472">Membrane</keyword>
<dbReference type="PANTHER" id="PTHR43630">
    <property type="entry name" value="POLY-BETA-1,6-N-ACETYL-D-GLUCOSAMINE SYNTHASE"/>
    <property type="match status" value="1"/>
</dbReference>
<evidence type="ECO:0000313" key="7">
    <source>
        <dbReference type="Proteomes" id="UP000184148"/>
    </source>
</evidence>
<dbReference type="PANTHER" id="PTHR43630:SF1">
    <property type="entry name" value="POLY-BETA-1,6-N-ACETYL-D-GLUCOSAMINE SYNTHASE"/>
    <property type="match status" value="1"/>
</dbReference>
<dbReference type="STRING" id="1121429.SAMN02745133_02721"/>
<keyword evidence="3 6" id="KW-0808">Transferase</keyword>
<reference evidence="7" key="1">
    <citation type="submission" date="2016-11" db="EMBL/GenBank/DDBJ databases">
        <authorList>
            <person name="Varghese N."/>
            <person name="Submissions S."/>
        </authorList>
    </citation>
    <scope>NUCLEOTIDE SEQUENCE [LARGE SCALE GENOMIC DNA]</scope>
    <source>
        <strain evidence="7">DSM 12395</strain>
    </source>
</reference>
<dbReference type="CDD" id="cd06423">
    <property type="entry name" value="CESA_like"/>
    <property type="match status" value="1"/>
</dbReference>
<dbReference type="AlphaFoldDB" id="A0A1M5BVD3"/>
<keyword evidence="4" id="KW-0812">Transmembrane</keyword>
<evidence type="ECO:0000256" key="2">
    <source>
        <dbReference type="ARBA" id="ARBA00022676"/>
    </source>
</evidence>
<keyword evidence="7" id="KW-1185">Reference proteome</keyword>